<dbReference type="Proteomes" id="UP000287166">
    <property type="component" value="Unassembled WGS sequence"/>
</dbReference>
<name>A0A401GXG6_9APHY</name>
<accession>A0A401GXG6</accession>
<sequence length="51" mass="5632">MPNVYVSEANGTVGRGHVDAPDFVRTAMLHVRCPGFPETRVAFDEVRKKCA</sequence>
<dbReference type="GeneID" id="38783800"/>
<dbReference type="RefSeq" id="XP_027617796.1">
    <property type="nucleotide sequence ID" value="XM_027761995.1"/>
</dbReference>
<reference evidence="1 2" key="1">
    <citation type="journal article" date="2018" name="Sci. Rep.">
        <title>Genome sequence of the cauliflower mushroom Sparassis crispa (Hanabiratake) and its association with beneficial usage.</title>
        <authorList>
            <person name="Kiyama R."/>
            <person name="Furutani Y."/>
            <person name="Kawaguchi K."/>
            <person name="Nakanishi T."/>
        </authorList>
    </citation>
    <scope>NUCLEOTIDE SEQUENCE [LARGE SCALE GENOMIC DNA]</scope>
</reference>
<dbReference type="AlphaFoldDB" id="A0A401GXG6"/>
<keyword evidence="2" id="KW-1185">Reference proteome</keyword>
<dbReference type="EMBL" id="BFAD01000010">
    <property type="protein sequence ID" value="GBE86883.1"/>
    <property type="molecule type" value="Genomic_DNA"/>
</dbReference>
<proteinExistence type="predicted"/>
<evidence type="ECO:0000313" key="1">
    <source>
        <dbReference type="EMBL" id="GBE86883.1"/>
    </source>
</evidence>
<gene>
    <name evidence="1" type="ORF">SCP_1001270</name>
</gene>
<organism evidence="1 2">
    <name type="scientific">Sparassis crispa</name>
    <dbReference type="NCBI Taxonomy" id="139825"/>
    <lineage>
        <taxon>Eukaryota</taxon>
        <taxon>Fungi</taxon>
        <taxon>Dikarya</taxon>
        <taxon>Basidiomycota</taxon>
        <taxon>Agaricomycotina</taxon>
        <taxon>Agaricomycetes</taxon>
        <taxon>Polyporales</taxon>
        <taxon>Sparassidaceae</taxon>
        <taxon>Sparassis</taxon>
    </lineage>
</organism>
<evidence type="ECO:0000313" key="2">
    <source>
        <dbReference type="Proteomes" id="UP000287166"/>
    </source>
</evidence>
<dbReference type="InParanoid" id="A0A401GXG6"/>
<comment type="caution">
    <text evidence="1">The sequence shown here is derived from an EMBL/GenBank/DDBJ whole genome shotgun (WGS) entry which is preliminary data.</text>
</comment>
<protein>
    <submittedName>
        <fullName evidence="1">Uncharacterized protein</fullName>
    </submittedName>
</protein>